<organism evidence="16 17">
    <name type="scientific">Kiloniella antarctica</name>
    <dbReference type="NCBI Taxonomy" id="1550907"/>
    <lineage>
        <taxon>Bacteria</taxon>
        <taxon>Pseudomonadati</taxon>
        <taxon>Pseudomonadota</taxon>
        <taxon>Alphaproteobacteria</taxon>
        <taxon>Rhodospirillales</taxon>
        <taxon>Kiloniellaceae</taxon>
        <taxon>Kiloniella</taxon>
    </lineage>
</organism>
<evidence type="ECO:0000256" key="3">
    <source>
        <dbReference type="ARBA" id="ARBA00004824"/>
    </source>
</evidence>
<comment type="similarity">
    <text evidence="6 14">Belongs to the class-IV pyridoxal-phosphate-dependent aminotransferase family.</text>
</comment>
<accession>A0ABW5BKL6</accession>
<keyword evidence="16" id="KW-0032">Aminotransferase</keyword>
<dbReference type="InterPro" id="IPR043132">
    <property type="entry name" value="BCAT-like_C"/>
</dbReference>
<evidence type="ECO:0000256" key="6">
    <source>
        <dbReference type="ARBA" id="ARBA00009320"/>
    </source>
</evidence>
<dbReference type="PANTHER" id="PTHR42743">
    <property type="entry name" value="AMINO-ACID AMINOTRANSFERASE"/>
    <property type="match status" value="1"/>
</dbReference>
<dbReference type="InterPro" id="IPR001544">
    <property type="entry name" value="Aminotrans_IV"/>
</dbReference>
<evidence type="ECO:0000256" key="10">
    <source>
        <dbReference type="ARBA" id="ARBA00023304"/>
    </source>
</evidence>
<keyword evidence="9 15" id="KW-0663">Pyridoxal phosphate</keyword>
<dbReference type="EMBL" id="JBHUII010000004">
    <property type="protein sequence ID" value="MFD2206021.1"/>
    <property type="molecule type" value="Genomic_DNA"/>
</dbReference>
<evidence type="ECO:0000256" key="12">
    <source>
        <dbReference type="ARBA" id="ARBA00048798"/>
    </source>
</evidence>
<keyword evidence="17" id="KW-1185">Reference proteome</keyword>
<comment type="catalytic activity">
    <reaction evidence="11">
        <text>L-valine + 2-oxoglutarate = 3-methyl-2-oxobutanoate + L-glutamate</text>
        <dbReference type="Rhea" id="RHEA:24813"/>
        <dbReference type="ChEBI" id="CHEBI:11851"/>
        <dbReference type="ChEBI" id="CHEBI:16810"/>
        <dbReference type="ChEBI" id="CHEBI:29985"/>
        <dbReference type="ChEBI" id="CHEBI:57762"/>
        <dbReference type="EC" id="2.6.1.42"/>
    </reaction>
</comment>
<dbReference type="InterPro" id="IPR036038">
    <property type="entry name" value="Aminotransferase-like"/>
</dbReference>
<evidence type="ECO:0000256" key="7">
    <source>
        <dbReference type="ARBA" id="ARBA00013053"/>
    </source>
</evidence>
<evidence type="ECO:0000256" key="9">
    <source>
        <dbReference type="ARBA" id="ARBA00022898"/>
    </source>
</evidence>
<evidence type="ECO:0000256" key="5">
    <source>
        <dbReference type="ARBA" id="ARBA00005072"/>
    </source>
</evidence>
<comment type="caution">
    <text evidence="16">The sequence shown here is derived from an EMBL/GenBank/DDBJ whole genome shotgun (WGS) entry which is preliminary data.</text>
</comment>
<keyword evidence="10" id="KW-0028">Amino-acid biosynthesis</keyword>
<evidence type="ECO:0000256" key="15">
    <source>
        <dbReference type="RuleBase" id="RU004516"/>
    </source>
</evidence>
<evidence type="ECO:0000256" key="4">
    <source>
        <dbReference type="ARBA" id="ARBA00004931"/>
    </source>
</evidence>
<evidence type="ECO:0000256" key="11">
    <source>
        <dbReference type="ARBA" id="ARBA00048212"/>
    </source>
</evidence>
<evidence type="ECO:0000256" key="2">
    <source>
        <dbReference type="ARBA" id="ARBA00003109"/>
    </source>
</evidence>
<gene>
    <name evidence="16" type="ORF">ACFSKO_10375</name>
</gene>
<sequence length="298" mass="32753">MVNKNTGKREGKRMAIGEVIWTYFKGEWHEGNLPIMGAADHGTWLGSLVFDGARSFEGVVPDLDLHSARVNASAEVMGLKPTLTTQQLIELTLEGLKKFDKDAAVYIRPMYWSTEGGAGTVVPDADSTAFCLCLEQFPMAPTTYTQTLCRTSFVRPMVSMAPVNAKAACLYPNNGRMIREAQARGYNNALVADALGNVAETGTANIFMVKDEVIYTPIPNGTFLNGITRQRVIGLLREAGCEVIETTLSFEDFEGADEVFMSGNISKITPVVKFEDVEYPIGPVSKLARDLYWKWAKS</sequence>
<evidence type="ECO:0000256" key="13">
    <source>
        <dbReference type="ARBA" id="ARBA00049229"/>
    </source>
</evidence>
<evidence type="ECO:0000313" key="17">
    <source>
        <dbReference type="Proteomes" id="UP001597294"/>
    </source>
</evidence>
<dbReference type="GO" id="GO:0004084">
    <property type="term" value="F:branched-chain-amino-acid transaminase activity"/>
    <property type="evidence" value="ECO:0007669"/>
    <property type="project" value="UniProtKB-EC"/>
</dbReference>
<comment type="cofactor">
    <cofactor evidence="1 15">
        <name>pyridoxal 5'-phosphate</name>
        <dbReference type="ChEBI" id="CHEBI:597326"/>
    </cofactor>
</comment>
<comment type="function">
    <text evidence="2">Acts on leucine, isoleucine and valine.</text>
</comment>
<dbReference type="SUPFAM" id="SSF56752">
    <property type="entry name" value="D-aminoacid aminotransferase-like PLP-dependent enzymes"/>
    <property type="match status" value="1"/>
</dbReference>
<dbReference type="InterPro" id="IPR050571">
    <property type="entry name" value="Class-IV_PLP-Dep_Aminotrnsfr"/>
</dbReference>
<evidence type="ECO:0000313" key="16">
    <source>
        <dbReference type="EMBL" id="MFD2206021.1"/>
    </source>
</evidence>
<dbReference type="InterPro" id="IPR018300">
    <property type="entry name" value="Aminotrans_IV_CS"/>
</dbReference>
<comment type="pathway">
    <text evidence="4">Amino-acid biosynthesis; L-valine biosynthesis; L-valine from pyruvate: step 4/4.</text>
</comment>
<reference evidence="17" key="1">
    <citation type="journal article" date="2019" name="Int. J. Syst. Evol. Microbiol.">
        <title>The Global Catalogue of Microorganisms (GCM) 10K type strain sequencing project: providing services to taxonomists for standard genome sequencing and annotation.</title>
        <authorList>
            <consortium name="The Broad Institute Genomics Platform"/>
            <consortium name="The Broad Institute Genome Sequencing Center for Infectious Disease"/>
            <person name="Wu L."/>
            <person name="Ma J."/>
        </authorList>
    </citation>
    <scope>NUCLEOTIDE SEQUENCE [LARGE SCALE GENOMIC DNA]</scope>
    <source>
        <strain evidence="17">CGMCC 4.7192</strain>
    </source>
</reference>
<dbReference type="InterPro" id="IPR043131">
    <property type="entry name" value="BCAT-like_N"/>
</dbReference>
<keyword evidence="10" id="KW-0100">Branched-chain amino acid biosynthesis</keyword>
<protein>
    <recommendedName>
        <fullName evidence="8">Probable branched-chain-amino-acid aminotransferase</fullName>
        <ecNumber evidence="7">2.6.1.42</ecNumber>
    </recommendedName>
</protein>
<comment type="pathway">
    <text evidence="3">Amino-acid biosynthesis; L-isoleucine biosynthesis; L-isoleucine from 2-oxobutanoate: step 4/4.</text>
</comment>
<evidence type="ECO:0000256" key="8">
    <source>
        <dbReference type="ARBA" id="ARBA00014472"/>
    </source>
</evidence>
<dbReference type="Pfam" id="PF01063">
    <property type="entry name" value="Aminotran_4"/>
    <property type="match status" value="1"/>
</dbReference>
<comment type="catalytic activity">
    <reaction evidence="13">
        <text>L-leucine + 2-oxoglutarate = 4-methyl-2-oxopentanoate + L-glutamate</text>
        <dbReference type="Rhea" id="RHEA:18321"/>
        <dbReference type="ChEBI" id="CHEBI:16810"/>
        <dbReference type="ChEBI" id="CHEBI:17865"/>
        <dbReference type="ChEBI" id="CHEBI:29985"/>
        <dbReference type="ChEBI" id="CHEBI:57427"/>
        <dbReference type="EC" id="2.6.1.42"/>
    </reaction>
</comment>
<dbReference type="Gene3D" id="3.30.470.10">
    <property type="match status" value="1"/>
</dbReference>
<comment type="catalytic activity">
    <reaction evidence="12">
        <text>L-isoleucine + 2-oxoglutarate = (S)-3-methyl-2-oxopentanoate + L-glutamate</text>
        <dbReference type="Rhea" id="RHEA:24801"/>
        <dbReference type="ChEBI" id="CHEBI:16810"/>
        <dbReference type="ChEBI" id="CHEBI:29985"/>
        <dbReference type="ChEBI" id="CHEBI:35146"/>
        <dbReference type="ChEBI" id="CHEBI:58045"/>
        <dbReference type="EC" id="2.6.1.42"/>
    </reaction>
</comment>
<dbReference type="Proteomes" id="UP001597294">
    <property type="component" value="Unassembled WGS sequence"/>
</dbReference>
<evidence type="ECO:0000256" key="1">
    <source>
        <dbReference type="ARBA" id="ARBA00001933"/>
    </source>
</evidence>
<evidence type="ECO:0000256" key="14">
    <source>
        <dbReference type="RuleBase" id="RU004106"/>
    </source>
</evidence>
<dbReference type="PANTHER" id="PTHR42743:SF11">
    <property type="entry name" value="AMINODEOXYCHORISMATE LYASE"/>
    <property type="match status" value="1"/>
</dbReference>
<dbReference type="NCBIfam" id="NF009896">
    <property type="entry name" value="PRK13356.1"/>
    <property type="match status" value="1"/>
</dbReference>
<name>A0ABW5BKL6_9PROT</name>
<dbReference type="PROSITE" id="PS00770">
    <property type="entry name" value="AA_TRANSFER_CLASS_4"/>
    <property type="match status" value="1"/>
</dbReference>
<comment type="pathway">
    <text evidence="5">Amino-acid biosynthesis; L-leucine biosynthesis; L-leucine from 3-methyl-2-oxobutanoate: step 4/4.</text>
</comment>
<dbReference type="EC" id="2.6.1.42" evidence="7"/>
<proteinExistence type="inferred from homology"/>
<keyword evidence="16" id="KW-0808">Transferase</keyword>
<dbReference type="RefSeq" id="WP_380251197.1">
    <property type="nucleotide sequence ID" value="NZ_JBHUII010000004.1"/>
</dbReference>
<dbReference type="Gene3D" id="3.20.10.10">
    <property type="entry name" value="D-amino Acid Aminotransferase, subunit A, domain 2"/>
    <property type="match status" value="1"/>
</dbReference>